<accession>A0A9X3SIV0</accession>
<sequence length="566" mass="62985">MDLADLVFVRPDPEALLAHLETLDPPGLVAFDARVRAELEPEAIAALRSRTGRGARHRLWTVLALMSADGFERERAVASGDVADLLVLRAVDPVGPVREAALARLRELPPSSLLGALPMTEWLRRRAHFAPLDALMWERLDVPTLQTAAHDPSPLARHAAWVRLIDEGEIDLDAIATDRDAAVRRLALHAFGMLLEETDRPETFRALVETMLLSRNPELREDAREVALVRGIRGWDYTTARRAYPRWTFGAVATAEDARRADVAALVADVGSPFDRISAAALRALARLDPHAARDAARDRFVRTNAKRVARAAARVLRAAEPNHADRAALAAVAIDHRRDVAQRRLAIDLLRGLPWLHLAVLVRVHDQRGRRLAPFIERELAAWPKRNPEPAHGPGRELGDELLAWVPRLDEPPRLAIEAILRASAGRPAEPYVSDATLEFQRRADLYLAELGRPGRWTVRSAMESLVALRSFLAARDDIDPGDFFERERHALLLARVHIRRWLAALVYEAEDADEDDLASLQRLRSAIQLMLEDHAGTLVVTIPDPDDLLDLDAALRELASEEAS</sequence>
<keyword evidence="2" id="KW-1185">Reference proteome</keyword>
<comment type="caution">
    <text evidence="1">The sequence shown here is derived from an EMBL/GenBank/DDBJ whole genome shotgun (WGS) entry which is preliminary data.</text>
</comment>
<dbReference type="RefSeq" id="WP_270029017.1">
    <property type="nucleotide sequence ID" value="NZ_JAPDDP010000079.1"/>
</dbReference>
<name>A0A9X3SIV0_9ACTN</name>
<dbReference type="Proteomes" id="UP001147653">
    <property type="component" value="Unassembled WGS sequence"/>
</dbReference>
<evidence type="ECO:0008006" key="3">
    <source>
        <dbReference type="Google" id="ProtNLM"/>
    </source>
</evidence>
<organism evidence="1 2">
    <name type="scientific">Solirubrobacter phytolaccae</name>
    <dbReference type="NCBI Taxonomy" id="1404360"/>
    <lineage>
        <taxon>Bacteria</taxon>
        <taxon>Bacillati</taxon>
        <taxon>Actinomycetota</taxon>
        <taxon>Thermoleophilia</taxon>
        <taxon>Solirubrobacterales</taxon>
        <taxon>Solirubrobacteraceae</taxon>
        <taxon>Solirubrobacter</taxon>
    </lineage>
</organism>
<dbReference type="EMBL" id="JAPDDP010000079">
    <property type="protein sequence ID" value="MDA0184562.1"/>
    <property type="molecule type" value="Genomic_DNA"/>
</dbReference>
<reference evidence="1" key="1">
    <citation type="submission" date="2022-10" db="EMBL/GenBank/DDBJ databases">
        <title>The WGS of Solirubrobacter phytolaccae KCTC 29190.</title>
        <authorList>
            <person name="Jiang Z."/>
        </authorList>
    </citation>
    <scope>NUCLEOTIDE SEQUENCE</scope>
    <source>
        <strain evidence="1">KCTC 29190</strain>
    </source>
</reference>
<proteinExistence type="predicted"/>
<evidence type="ECO:0000313" key="1">
    <source>
        <dbReference type="EMBL" id="MDA0184562.1"/>
    </source>
</evidence>
<dbReference type="AlphaFoldDB" id="A0A9X3SIV0"/>
<gene>
    <name evidence="1" type="ORF">OJ997_29940</name>
</gene>
<protein>
    <recommendedName>
        <fullName evidence="3">HEAT repeat domain-containing protein</fullName>
    </recommendedName>
</protein>
<evidence type="ECO:0000313" key="2">
    <source>
        <dbReference type="Proteomes" id="UP001147653"/>
    </source>
</evidence>